<feature type="region of interest" description="Disordered" evidence="1">
    <location>
        <begin position="215"/>
        <end position="235"/>
    </location>
</feature>
<sequence length="905" mass="98858">MSRPGSAASVNSRGIGFSGILTPSQPSSLNRAVPEQALSPASRKRKRDVAKTLTTDHLLVAPVILKPYPVKLTVKPHCLHPLMLLPRDNLPLSALDLSHPHGELSASRLYDSKIKILDLEGRLGSNVLIARSETNHAAYAVEREEGGLYVVCKLGPWVDIEALSQKATVVCSDRIKGLKPPRIDVGIQPLITPGMHKESKKRRLCIEEIQSMVRRRPTITSESQSRPSTPIIAGTPLSETVDTQCEPLAGPVAKPGGEKESGTVVTVPDTDSQGPAAIDEVMAQPTAEDIFQNIRTQYMEALYHSMGSLAYFAKGPLSRARAAFHLDCDANLEMNDLIDFLRTLVMTTIVIDKKYRETLPSIIEKASTLADDSDAGAAKPKKRKAKKPKLGKDGLYPGEAEHIMRWWATNKPTAIGDDERTITASETRYHISCLRRRETQMQMILILEILALEPLRRPIETAEDCQLPGMETQATLREDSQEPAAKKRNRTNLPVLLDVHADRLCIWQTTMSDETKALAESQLLPDGQHSQKSDRTNANPLRDFCVDIIVPFFSARLPDLCHSINRKLGGPVAHSTPKEKSAKPVVSSKSKPGAPAKRPTALKKDKEKTLERALSNERMRRSVSRGPSGALALMRSASTTMIPGLKREGSEPLMSMVPRELGSLKERAPNPLLRRTTSSVGEDPKAKKKALLDAELKEAISALKKPNRALAVKEFVDAADRRASSGAPLKKLKKPPRVSAIQVKATPANNRFRDVLGIEARSLQTEAGFDPVPSSSSMIPSSTMPRKFANMIERLSSTPTAQNDSIEATPLKPQAPPPLVEPLSSPIMARKAAPSAGSRHLTIAPFSDLPSSPGLPTLFETPIQSRLANPTVINDTPIRSRLPAATRAPEKEPVQTDIYAQLGWD</sequence>
<evidence type="ECO:0000313" key="3">
    <source>
        <dbReference type="EMBL" id="KAK4449536.1"/>
    </source>
</evidence>
<dbReference type="PANTHER" id="PTHR28067:SF1">
    <property type="entry name" value="DNA REPLICATION REGULATOR SLD3"/>
    <property type="match status" value="1"/>
</dbReference>
<comment type="caution">
    <text evidence="3">The sequence shown here is derived from an EMBL/GenBank/DDBJ whole genome shotgun (WGS) entry which is preliminary data.</text>
</comment>
<evidence type="ECO:0000256" key="1">
    <source>
        <dbReference type="SAM" id="MobiDB-lite"/>
    </source>
</evidence>
<dbReference type="InterPro" id="IPR013948">
    <property type="entry name" value="DNA_replication_reg_Sld3_C"/>
</dbReference>
<feature type="compositionally biased region" description="Basic and acidic residues" evidence="1">
    <location>
        <begin position="602"/>
        <end position="620"/>
    </location>
</feature>
<feature type="region of interest" description="Disordered" evidence="1">
    <location>
        <begin position="870"/>
        <end position="905"/>
    </location>
</feature>
<dbReference type="InterPro" id="IPR042511">
    <property type="entry name" value="Sld3"/>
</dbReference>
<proteinExistence type="predicted"/>
<organism evidence="3 4">
    <name type="scientific">Podospora aff. communis PSN243</name>
    <dbReference type="NCBI Taxonomy" id="3040156"/>
    <lineage>
        <taxon>Eukaryota</taxon>
        <taxon>Fungi</taxon>
        <taxon>Dikarya</taxon>
        <taxon>Ascomycota</taxon>
        <taxon>Pezizomycotina</taxon>
        <taxon>Sordariomycetes</taxon>
        <taxon>Sordariomycetidae</taxon>
        <taxon>Sordariales</taxon>
        <taxon>Podosporaceae</taxon>
        <taxon>Podospora</taxon>
    </lineage>
</organism>
<dbReference type="GO" id="GO:0006270">
    <property type="term" value="P:DNA replication initiation"/>
    <property type="evidence" value="ECO:0007669"/>
    <property type="project" value="InterPro"/>
</dbReference>
<feature type="compositionally biased region" description="Basic residues" evidence="1">
    <location>
        <begin position="379"/>
        <end position="389"/>
    </location>
</feature>
<feature type="domain" description="DNA replication regulator Sld3 C-terminal" evidence="2">
    <location>
        <begin position="289"/>
        <end position="812"/>
    </location>
</feature>
<evidence type="ECO:0000313" key="4">
    <source>
        <dbReference type="Proteomes" id="UP001321760"/>
    </source>
</evidence>
<feature type="region of interest" description="Disordered" evidence="1">
    <location>
        <begin position="799"/>
        <end position="818"/>
    </location>
</feature>
<dbReference type="PANTHER" id="PTHR28067">
    <property type="entry name" value="DNA REPLICATION REGULATOR SLD3"/>
    <property type="match status" value="1"/>
</dbReference>
<feature type="region of interest" description="Disordered" evidence="1">
    <location>
        <begin position="1"/>
        <end position="47"/>
    </location>
</feature>
<feature type="region of interest" description="Disordered" evidence="1">
    <location>
        <begin position="373"/>
        <end position="392"/>
    </location>
</feature>
<reference evidence="3" key="2">
    <citation type="submission" date="2023-05" db="EMBL/GenBank/DDBJ databases">
        <authorList>
            <consortium name="Lawrence Berkeley National Laboratory"/>
            <person name="Steindorff A."/>
            <person name="Hensen N."/>
            <person name="Bonometti L."/>
            <person name="Westerberg I."/>
            <person name="Brannstrom I.O."/>
            <person name="Guillou S."/>
            <person name="Cros-Aarteil S."/>
            <person name="Calhoun S."/>
            <person name="Haridas S."/>
            <person name="Kuo A."/>
            <person name="Mondo S."/>
            <person name="Pangilinan J."/>
            <person name="Riley R."/>
            <person name="Labutti K."/>
            <person name="Andreopoulos B."/>
            <person name="Lipzen A."/>
            <person name="Chen C."/>
            <person name="Yanf M."/>
            <person name="Daum C."/>
            <person name="Ng V."/>
            <person name="Clum A."/>
            <person name="Ohm R."/>
            <person name="Martin F."/>
            <person name="Silar P."/>
            <person name="Natvig D."/>
            <person name="Lalanne C."/>
            <person name="Gautier V."/>
            <person name="Ament-Velasquez S.L."/>
            <person name="Kruys A."/>
            <person name="Hutchinson M.I."/>
            <person name="Powell A.J."/>
            <person name="Barry K."/>
            <person name="Miller A.N."/>
            <person name="Grigoriev I.V."/>
            <person name="Debuchy R."/>
            <person name="Gladieux P."/>
            <person name="Thoren M.H."/>
            <person name="Johannesson H."/>
        </authorList>
    </citation>
    <scope>NUCLEOTIDE SEQUENCE</scope>
    <source>
        <strain evidence="3">PSN243</strain>
    </source>
</reference>
<name>A0AAV9GPB2_9PEZI</name>
<evidence type="ECO:0000259" key="2">
    <source>
        <dbReference type="Pfam" id="PF08639"/>
    </source>
</evidence>
<feature type="compositionally biased region" description="Low complexity" evidence="1">
    <location>
        <begin position="583"/>
        <end position="595"/>
    </location>
</feature>
<protein>
    <submittedName>
        <fullName evidence="3">DNA replication regulator SLD3-domain-containing protein</fullName>
    </submittedName>
</protein>
<dbReference type="AlphaFoldDB" id="A0AAV9GPB2"/>
<feature type="compositionally biased region" description="Polar residues" evidence="1">
    <location>
        <begin position="218"/>
        <end position="228"/>
    </location>
</feature>
<dbReference type="Pfam" id="PF08639">
    <property type="entry name" value="Sld3_STD"/>
    <property type="match status" value="1"/>
</dbReference>
<feature type="region of interest" description="Disordered" evidence="1">
    <location>
        <begin position="249"/>
        <end position="271"/>
    </location>
</feature>
<dbReference type="EMBL" id="MU865937">
    <property type="protein sequence ID" value="KAK4449536.1"/>
    <property type="molecule type" value="Genomic_DNA"/>
</dbReference>
<dbReference type="Proteomes" id="UP001321760">
    <property type="component" value="Unassembled WGS sequence"/>
</dbReference>
<keyword evidence="4" id="KW-1185">Reference proteome</keyword>
<dbReference type="GO" id="GO:0031261">
    <property type="term" value="C:DNA replication preinitiation complex"/>
    <property type="evidence" value="ECO:0007669"/>
    <property type="project" value="TreeGrafter"/>
</dbReference>
<accession>A0AAV9GPB2</accession>
<feature type="region of interest" description="Disordered" evidence="1">
    <location>
        <begin position="568"/>
        <end position="627"/>
    </location>
</feature>
<gene>
    <name evidence="3" type="ORF">QBC34DRAFT_405253</name>
</gene>
<reference evidence="3" key="1">
    <citation type="journal article" date="2023" name="Mol. Phylogenet. Evol.">
        <title>Genome-scale phylogeny and comparative genomics of the fungal order Sordariales.</title>
        <authorList>
            <person name="Hensen N."/>
            <person name="Bonometti L."/>
            <person name="Westerberg I."/>
            <person name="Brannstrom I.O."/>
            <person name="Guillou S."/>
            <person name="Cros-Aarteil S."/>
            <person name="Calhoun S."/>
            <person name="Haridas S."/>
            <person name="Kuo A."/>
            <person name="Mondo S."/>
            <person name="Pangilinan J."/>
            <person name="Riley R."/>
            <person name="LaButti K."/>
            <person name="Andreopoulos B."/>
            <person name="Lipzen A."/>
            <person name="Chen C."/>
            <person name="Yan M."/>
            <person name="Daum C."/>
            <person name="Ng V."/>
            <person name="Clum A."/>
            <person name="Steindorff A."/>
            <person name="Ohm R.A."/>
            <person name="Martin F."/>
            <person name="Silar P."/>
            <person name="Natvig D.O."/>
            <person name="Lalanne C."/>
            <person name="Gautier V."/>
            <person name="Ament-Velasquez S.L."/>
            <person name="Kruys A."/>
            <person name="Hutchinson M.I."/>
            <person name="Powell A.J."/>
            <person name="Barry K."/>
            <person name="Miller A.N."/>
            <person name="Grigoriev I.V."/>
            <person name="Debuchy R."/>
            <person name="Gladieux P."/>
            <person name="Hiltunen Thoren M."/>
            <person name="Johannesson H."/>
        </authorList>
    </citation>
    <scope>NUCLEOTIDE SEQUENCE</scope>
    <source>
        <strain evidence="3">PSN243</strain>
    </source>
</reference>
<dbReference type="Gene3D" id="1.20.58.2130">
    <property type="match status" value="1"/>
</dbReference>
<feature type="compositionally biased region" description="Polar residues" evidence="1">
    <location>
        <begin position="21"/>
        <end position="30"/>
    </location>
</feature>